<dbReference type="InterPro" id="IPR014395">
    <property type="entry name" value="Pen/GL7ACA/AHL_acylase"/>
</dbReference>
<dbReference type="Gene3D" id="1.10.439.10">
    <property type="entry name" value="Penicillin Amidohydrolase, domain 1"/>
    <property type="match status" value="1"/>
</dbReference>
<evidence type="ECO:0000256" key="4">
    <source>
        <dbReference type="SAM" id="MobiDB-lite"/>
    </source>
</evidence>
<reference evidence="5 6" key="1">
    <citation type="submission" date="2022-05" db="EMBL/GenBank/DDBJ databases">
        <authorList>
            <person name="Zhou X."/>
            <person name="Li K."/>
            <person name="Man Y."/>
        </authorList>
    </citation>
    <scope>NUCLEOTIDE SEQUENCE [LARGE SCALE GENOMIC DNA]</scope>
    <source>
        <strain evidence="5 6">MS405</strain>
    </source>
</reference>
<dbReference type="InterPro" id="IPR029055">
    <property type="entry name" value="Ntn_hydrolases_N"/>
</dbReference>
<dbReference type="Proteomes" id="UP000829992">
    <property type="component" value="Chromosome"/>
</dbReference>
<dbReference type="EMBL" id="CP097289">
    <property type="protein sequence ID" value="UQT60120.1"/>
    <property type="molecule type" value="Genomic_DNA"/>
</dbReference>
<protein>
    <submittedName>
        <fullName evidence="5">Penicillin acylase family protein</fullName>
    </submittedName>
</protein>
<dbReference type="PANTHER" id="PTHR34218">
    <property type="entry name" value="PEPTIDASE S45 PENICILLIN AMIDASE"/>
    <property type="match status" value="1"/>
</dbReference>
<sequence length="792" mass="86276">MTDRDVYEVPGLREPVEIRIDQWGVPHLYAASQDDLFLAQGFNAARDRLFQLDLWRRRGLGLLAEVLGERYAEHDRAARLFLYRGDMAEEWRAYGGDTERVTTAFVDGINAYVTLCRADATKLPPECALLKYEPAYWQPSDVARIRSHGLQYNLRDEVARALTLRDHGPGAEELRRRREPAPHRLRVPEGLDLSVIPADVLRVYEMATTPPWAAGAAPRQGLDGSNNWVIAPSRTATGRPLLANDPHRGIALPALRYLAHLSAPGIDAIGAGEPALPGISIGHNGHVAFGLTIFPIDQEDLYVYRTNPANPHEYWYQDHWEPMTRVTEPIPVRGGQPVEAELWFTRHGPVIRELPDKKAAFAVRAAWLGPGMAPYLGSMDYMRAASPDAFVAAMRRWGAPGENQVYASPDGTIGWRPAGRVPVRPGWDGTLPVPGDGRYEWDGFLDVEELPSVRDPAQGWFATANELNLPPTYPNAEKTVTYDWYAPTRHDRITEELSAHEAWTVEECVRLQADYVSPPGRRIQGLLAGLGEPGAEGGVSAPGVRLTAALALLRGWDARLTAESPAAALFEVWYRRHLRPALLARALGAVVDEEQHERALARILPAEDAAADARVDLELLDGDPDPALLLGTLAAAVEELTGLLGADPDAWSWGALHHAHPHHPIAALLDGPAPQWASVGPVPRGGSGDTVGAAAYGAGFRQTAGATFRIVVDVGSWDDSVAMNSPGQSGVPGSPHYDDLFASWAADGSFPLLYSREAVEKHTRRTITLRPSAEAVQGAAQGASQAADPKGR</sequence>
<comment type="similarity">
    <text evidence="1">Belongs to the peptidase S45 family.</text>
</comment>
<dbReference type="Gene3D" id="3.60.20.10">
    <property type="entry name" value="Glutamine Phosphoribosylpyrophosphate, subunit 1, domain 1"/>
    <property type="match status" value="1"/>
</dbReference>
<dbReference type="Gene3D" id="2.30.120.10">
    <property type="match status" value="1"/>
</dbReference>
<dbReference type="Pfam" id="PF01804">
    <property type="entry name" value="Penicil_amidase"/>
    <property type="match status" value="1"/>
</dbReference>
<evidence type="ECO:0000313" key="6">
    <source>
        <dbReference type="Proteomes" id="UP000829992"/>
    </source>
</evidence>
<dbReference type="Gene3D" id="1.10.1400.10">
    <property type="match status" value="1"/>
</dbReference>
<evidence type="ECO:0000313" key="5">
    <source>
        <dbReference type="EMBL" id="UQT60120.1"/>
    </source>
</evidence>
<dbReference type="CDD" id="cd03747">
    <property type="entry name" value="Ntn_PGA_like"/>
    <property type="match status" value="1"/>
</dbReference>
<keyword evidence="2" id="KW-0378">Hydrolase</keyword>
<keyword evidence="6" id="KW-1185">Reference proteome</keyword>
<keyword evidence="3" id="KW-0865">Zymogen</keyword>
<gene>
    <name evidence="5" type="ORF">M4V62_36505</name>
</gene>
<name>A0ABY4Q1T2_9ACTN</name>
<organism evidence="5 6">
    <name type="scientific">Streptomyces durmitorensis</name>
    <dbReference type="NCBI Taxonomy" id="319947"/>
    <lineage>
        <taxon>Bacteria</taxon>
        <taxon>Bacillati</taxon>
        <taxon>Actinomycetota</taxon>
        <taxon>Actinomycetes</taxon>
        <taxon>Kitasatosporales</taxon>
        <taxon>Streptomycetaceae</taxon>
        <taxon>Streptomyces</taxon>
    </lineage>
</organism>
<evidence type="ECO:0000256" key="1">
    <source>
        <dbReference type="ARBA" id="ARBA00006586"/>
    </source>
</evidence>
<dbReference type="InterPro" id="IPR023343">
    <property type="entry name" value="Penicillin_amidase_dom1"/>
</dbReference>
<feature type="region of interest" description="Disordered" evidence="4">
    <location>
        <begin position="769"/>
        <end position="792"/>
    </location>
</feature>
<proteinExistence type="inferred from homology"/>
<dbReference type="InterPro" id="IPR043147">
    <property type="entry name" value="Penicillin_amidase_A-knob"/>
</dbReference>
<dbReference type="PIRSF" id="PIRSF001227">
    <property type="entry name" value="Pen_acylase"/>
    <property type="match status" value="1"/>
</dbReference>
<evidence type="ECO:0000256" key="2">
    <source>
        <dbReference type="ARBA" id="ARBA00022801"/>
    </source>
</evidence>
<dbReference type="RefSeq" id="WP_249591454.1">
    <property type="nucleotide sequence ID" value="NZ_BAAAQL010000035.1"/>
</dbReference>
<dbReference type="InterPro" id="IPR002692">
    <property type="entry name" value="S45"/>
</dbReference>
<evidence type="ECO:0000256" key="3">
    <source>
        <dbReference type="ARBA" id="ARBA00023145"/>
    </source>
</evidence>
<dbReference type="SUPFAM" id="SSF56235">
    <property type="entry name" value="N-terminal nucleophile aminohydrolases (Ntn hydrolases)"/>
    <property type="match status" value="1"/>
</dbReference>
<dbReference type="InterPro" id="IPR043146">
    <property type="entry name" value="Penicillin_amidase_N_B-knob"/>
</dbReference>
<dbReference type="PANTHER" id="PTHR34218:SF4">
    <property type="entry name" value="ACYL-HOMOSERINE LACTONE ACYLASE QUIP"/>
    <property type="match status" value="1"/>
</dbReference>
<accession>A0ABY4Q1T2</accession>
<feature type="compositionally biased region" description="Low complexity" evidence="4">
    <location>
        <begin position="772"/>
        <end position="792"/>
    </location>
</feature>